<feature type="compositionally biased region" description="Basic and acidic residues" evidence="1">
    <location>
        <begin position="790"/>
        <end position="801"/>
    </location>
</feature>
<evidence type="ECO:0000256" key="1">
    <source>
        <dbReference type="SAM" id="MobiDB-lite"/>
    </source>
</evidence>
<accession>A0A8I6TF55</accession>
<dbReference type="GeneID" id="106667728"/>
<sequence>MNNLYGKYGRRQLIHHDVVGYHMSPITYSSIGEKIKSSSRLSIENRNTEILKKSSPSERGKDYNLSRIPVLQSRKLSTPNYHLDFSSKFEYSKVIKNYIKCNCLSEKKNNIAQLDKKKFHNDNFVDRVSYNIKDNVYARNSYEREVFSSDTSSTDQSTFCKCRIGAERNVKQKVPTDNSIFNGRREIISKGKINLLQYGQKGKNYTDKIHSHSIRQSYESPVATGVEMNLLDKNVFSTITQRYCNYFSFKKYKSTSTQYEREPGRNWTQTLQVAVQTDESASTVDGTVQTEEKNVMSQESQTSILTASNVVLINIKQSRSGKQKIGKKIEKRQIQVVKPRQKAGDMSCKEKAIKLTNYPNKDHSIQDKMMRGTIEGAYQVPKKYRLISRSVPSNTEYQGITKELKSKSAMNNESGIASRKFLFKEKRPSRYHSSLPPANDDWSTKNHGCLKISPFVESKQGDVALNERPEQKVQVLKNSRSSPSSTCSAKSFSTESRYGNKQFKNTEETLSSTGTSSTLSRPMYKRRKLTDANCYPETYVDLFSKLENILSDGRKKSIENHLKFMNSVSHDIWGDEDNSCMVESTISNVSTGSWILREQDFSSPGSSNDEMSSTTIQIKNRTKRKIKTSQSMKHNPIRPYTSDTSESSEENYPFKPKSKVVLHNRKQHDDRTQTHQNQRKIRELKMSVTVDGLDDMEMIVYYAKKYPTTRRNVQLGHKDIEITKSITTCIDLVKSIIQSVFPPLYGTSDKPSTQIVDVQTKDCQKEHSEDWETDVTKAFGTNDSKTHITEDQKTNHTKDCAKQNTNDSDTDNIETNNSHKTLNTKDYRVEYNKERARETTTDSETDDSKDIETCNNKDHKTDYSKDCAKENTKHFDTEDTNNSHKTYLTENNSTEYNNIFAKQNTNPSDADKTNNTETSNNNDSNPHINKDHKTEHSRDCPKENTKHSDTEDTNNSHKTHLTENHKTEYTNASDTDETNNNNDSNSHITHSDTEDTNNYETNNTHKTHITQNLITECNNECANQNTTASDTDDIDKIETINNNQSQTHINQDNKTEYPKDCAKEDTKHFNTDDTINYETNNIHKTLINENHNSVYTNDSAKQDTNDSDTDDINNTETNNIHKTHITENLPTEYSLDCEKQNINNSETEDIENCETSDTKDFEPNDAENCTTVHPKEVIGNTCHTNITKHELLETLTSPKEVNGTPGNMSPSTCSVVSEPLIYDRCPNIVDITSSDDSLSNCTTSATFSGQMSKKWADSNKQTATQPPNKSFLELFKQLEEALGDEQ</sequence>
<proteinExistence type="predicted"/>
<feature type="compositionally biased region" description="Basic and acidic residues" evidence="1">
    <location>
        <begin position="928"/>
        <end position="950"/>
    </location>
</feature>
<dbReference type="EnsemblMetazoa" id="XM_014395855.2">
    <property type="protein sequence ID" value="XP_014251341.1"/>
    <property type="gene ID" value="LOC106667728"/>
</dbReference>
<evidence type="ECO:0000313" key="3">
    <source>
        <dbReference type="Proteomes" id="UP000494040"/>
    </source>
</evidence>
<feature type="compositionally biased region" description="Polar residues" evidence="1">
    <location>
        <begin position="802"/>
        <end position="818"/>
    </location>
</feature>
<dbReference type="RefSeq" id="XP_014251341.1">
    <property type="nucleotide sequence ID" value="XM_014395855.2"/>
</dbReference>
<feature type="region of interest" description="Disordered" evidence="1">
    <location>
        <begin position="461"/>
        <end position="522"/>
    </location>
</feature>
<feature type="compositionally biased region" description="Polar residues" evidence="1">
    <location>
        <begin position="601"/>
        <end position="619"/>
    </location>
</feature>
<feature type="region of interest" description="Disordered" evidence="1">
    <location>
        <begin position="830"/>
        <end position="864"/>
    </location>
</feature>
<evidence type="ECO:0000313" key="2">
    <source>
        <dbReference type="EnsemblMetazoa" id="XP_014251341.1"/>
    </source>
</evidence>
<dbReference type="Proteomes" id="UP000494040">
    <property type="component" value="Unassembled WGS sequence"/>
</dbReference>
<feature type="region of interest" description="Disordered" evidence="1">
    <location>
        <begin position="901"/>
        <end position="1003"/>
    </location>
</feature>
<feature type="region of interest" description="Disordered" evidence="1">
    <location>
        <begin position="601"/>
        <end position="657"/>
    </location>
</feature>
<feature type="compositionally biased region" description="Low complexity" evidence="1">
    <location>
        <begin position="970"/>
        <end position="988"/>
    </location>
</feature>
<feature type="compositionally biased region" description="Polar residues" evidence="1">
    <location>
        <begin position="476"/>
        <end position="503"/>
    </location>
</feature>
<name>A0A8I6TF55_CIMLE</name>
<feature type="compositionally biased region" description="Low complexity" evidence="1">
    <location>
        <begin position="508"/>
        <end position="520"/>
    </location>
</feature>
<feature type="region of interest" description="Disordered" evidence="1">
    <location>
        <begin position="790"/>
        <end position="818"/>
    </location>
</feature>
<dbReference type="KEGG" id="clec:106667728"/>
<keyword evidence="3" id="KW-1185">Reference proteome</keyword>
<organism evidence="2 3">
    <name type="scientific">Cimex lectularius</name>
    <name type="common">Bed bug</name>
    <name type="synonym">Acanthia lectularia</name>
    <dbReference type="NCBI Taxonomy" id="79782"/>
    <lineage>
        <taxon>Eukaryota</taxon>
        <taxon>Metazoa</taxon>
        <taxon>Ecdysozoa</taxon>
        <taxon>Arthropoda</taxon>
        <taxon>Hexapoda</taxon>
        <taxon>Insecta</taxon>
        <taxon>Pterygota</taxon>
        <taxon>Neoptera</taxon>
        <taxon>Paraneoptera</taxon>
        <taxon>Hemiptera</taxon>
        <taxon>Heteroptera</taxon>
        <taxon>Panheteroptera</taxon>
        <taxon>Cimicomorpha</taxon>
        <taxon>Cimicidae</taxon>
        <taxon>Cimex</taxon>
    </lineage>
</organism>
<reference evidence="2" key="1">
    <citation type="submission" date="2022-01" db="UniProtKB">
        <authorList>
            <consortium name="EnsemblMetazoa"/>
        </authorList>
    </citation>
    <scope>IDENTIFICATION</scope>
</reference>
<protein>
    <submittedName>
        <fullName evidence="2">Uncharacterized protein</fullName>
    </submittedName>
</protein>
<dbReference type="OMA" id="NSHITHS"/>
<feature type="compositionally biased region" description="Low complexity" evidence="1">
    <location>
        <begin position="915"/>
        <end position="925"/>
    </location>
</feature>